<dbReference type="EMBL" id="BAAAPB010000002">
    <property type="protein sequence ID" value="GAA1962462.1"/>
    <property type="molecule type" value="Genomic_DNA"/>
</dbReference>
<reference evidence="1 2" key="1">
    <citation type="journal article" date="2019" name="Int. J. Syst. Evol. Microbiol.">
        <title>The Global Catalogue of Microorganisms (GCM) 10K type strain sequencing project: providing services to taxonomists for standard genome sequencing and annotation.</title>
        <authorList>
            <consortium name="The Broad Institute Genomics Platform"/>
            <consortium name="The Broad Institute Genome Sequencing Center for Infectious Disease"/>
            <person name="Wu L."/>
            <person name="Ma J."/>
        </authorList>
    </citation>
    <scope>NUCLEOTIDE SEQUENCE [LARGE SCALE GENOMIC DNA]</scope>
    <source>
        <strain evidence="1 2">JCM 15309</strain>
    </source>
</reference>
<keyword evidence="2" id="KW-1185">Reference proteome</keyword>
<protein>
    <submittedName>
        <fullName evidence="1">Uncharacterized protein</fullName>
    </submittedName>
</protein>
<name>A0ABN2R386_9ACTN</name>
<accession>A0ABN2R386</accession>
<comment type="caution">
    <text evidence="1">The sequence shown here is derived from an EMBL/GenBank/DDBJ whole genome shotgun (WGS) entry which is preliminary data.</text>
</comment>
<sequence>MLASIGVVASPAPPASAAGPVVVWAEPERSLLTDPAYQGSTAWLTLRAAVTSYDATWTLLDQASQAVLPPVPIAGNGTAYVSLSIDPEKHGVVVPAGSYTLLVTVTPTDSGVAPSTATLPITLIDDPAPTPPPAVDAVRTAVYFRGGNPAPALWRLPVYWRRPASTARLTIRSAGGDVVFDEPGNPAGCGLMDDTGCPDDPGHYRLEWDGFGRCAPPDGCPMQPAGTYTATAEMPDAYGRPIAVDLGAVRLYHDALGHRTLTVHPSSARIGEGRIVGRCSSVRSPGPKRVTGSVALLSGSRCASRTGTRDVVVQRFKVRLPRVAMFGADTLRVGVRLAGTHRDTRYRFRYSVPAAGIGWTRGSGAPASRVPDEWANAQWLAPRPVSRDLSGQDVYVEFRVANGNGVDLRAIRVDLSYYYWSLSETPPAL</sequence>
<evidence type="ECO:0000313" key="2">
    <source>
        <dbReference type="Proteomes" id="UP001500571"/>
    </source>
</evidence>
<gene>
    <name evidence="1" type="ORF">GCM10009798_22770</name>
</gene>
<organism evidence="1 2">
    <name type="scientific">Nocardioides panacihumi</name>
    <dbReference type="NCBI Taxonomy" id="400774"/>
    <lineage>
        <taxon>Bacteria</taxon>
        <taxon>Bacillati</taxon>
        <taxon>Actinomycetota</taxon>
        <taxon>Actinomycetes</taxon>
        <taxon>Propionibacteriales</taxon>
        <taxon>Nocardioidaceae</taxon>
        <taxon>Nocardioides</taxon>
    </lineage>
</organism>
<dbReference type="Proteomes" id="UP001500571">
    <property type="component" value="Unassembled WGS sequence"/>
</dbReference>
<evidence type="ECO:0000313" key="1">
    <source>
        <dbReference type="EMBL" id="GAA1962462.1"/>
    </source>
</evidence>
<proteinExistence type="predicted"/>